<feature type="compositionally biased region" description="Basic and acidic residues" evidence="1">
    <location>
        <begin position="34"/>
        <end position="52"/>
    </location>
</feature>
<proteinExistence type="predicted"/>
<sequence>MPGSQESVGDALESRSEAPVVHKEPADDVSTPGDEAREETTTNELRVDDVEHNIQPPSEESLDDLGTVQDDAHPAAIKDDDEEEDNIPLNSLKRKT</sequence>
<evidence type="ECO:0000313" key="2">
    <source>
        <dbReference type="EMBL" id="KAK9145492.1"/>
    </source>
</evidence>
<evidence type="ECO:0000256" key="1">
    <source>
        <dbReference type="SAM" id="MobiDB-lite"/>
    </source>
</evidence>
<dbReference type="AlphaFoldDB" id="A0AAP0PIQ7"/>
<reference evidence="2 3" key="1">
    <citation type="submission" date="2024-01" db="EMBL/GenBank/DDBJ databases">
        <title>Genome assemblies of Stephania.</title>
        <authorList>
            <person name="Yang L."/>
        </authorList>
    </citation>
    <scope>NUCLEOTIDE SEQUENCE [LARGE SCALE GENOMIC DNA]</scope>
    <source>
        <strain evidence="2">QJT</strain>
        <tissue evidence="2">Leaf</tissue>
    </source>
</reference>
<organism evidence="2 3">
    <name type="scientific">Stephania japonica</name>
    <dbReference type="NCBI Taxonomy" id="461633"/>
    <lineage>
        <taxon>Eukaryota</taxon>
        <taxon>Viridiplantae</taxon>
        <taxon>Streptophyta</taxon>
        <taxon>Embryophyta</taxon>
        <taxon>Tracheophyta</taxon>
        <taxon>Spermatophyta</taxon>
        <taxon>Magnoliopsida</taxon>
        <taxon>Ranunculales</taxon>
        <taxon>Menispermaceae</taxon>
        <taxon>Menispermoideae</taxon>
        <taxon>Cissampelideae</taxon>
        <taxon>Stephania</taxon>
    </lineage>
</organism>
<feature type="compositionally biased region" description="Basic and acidic residues" evidence="1">
    <location>
        <begin position="12"/>
        <end position="26"/>
    </location>
</feature>
<accession>A0AAP0PIQ7</accession>
<evidence type="ECO:0000313" key="3">
    <source>
        <dbReference type="Proteomes" id="UP001417504"/>
    </source>
</evidence>
<dbReference type="EMBL" id="JBBNAE010000002">
    <property type="protein sequence ID" value="KAK9145492.1"/>
    <property type="molecule type" value="Genomic_DNA"/>
</dbReference>
<comment type="caution">
    <text evidence="2">The sequence shown here is derived from an EMBL/GenBank/DDBJ whole genome shotgun (WGS) entry which is preliminary data.</text>
</comment>
<feature type="region of interest" description="Disordered" evidence="1">
    <location>
        <begin position="1"/>
        <end position="96"/>
    </location>
</feature>
<gene>
    <name evidence="2" type="ORF">Sjap_005395</name>
</gene>
<keyword evidence="3" id="KW-1185">Reference proteome</keyword>
<dbReference type="Proteomes" id="UP001417504">
    <property type="component" value="Unassembled WGS sequence"/>
</dbReference>
<protein>
    <submittedName>
        <fullName evidence="2">Uncharacterized protein</fullName>
    </submittedName>
</protein>
<name>A0AAP0PIQ7_9MAGN</name>